<feature type="compositionally biased region" description="Basic and acidic residues" evidence="2">
    <location>
        <begin position="483"/>
        <end position="496"/>
    </location>
</feature>
<dbReference type="PROSITE" id="PS50297">
    <property type="entry name" value="ANK_REP_REGION"/>
    <property type="match status" value="2"/>
</dbReference>
<feature type="compositionally biased region" description="Polar residues" evidence="2">
    <location>
        <begin position="1499"/>
        <end position="1509"/>
    </location>
</feature>
<feature type="region of interest" description="Disordered" evidence="2">
    <location>
        <begin position="482"/>
        <end position="538"/>
    </location>
</feature>
<feature type="compositionally biased region" description="Polar residues" evidence="2">
    <location>
        <begin position="33"/>
        <end position="43"/>
    </location>
</feature>
<dbReference type="CDD" id="cd06503">
    <property type="entry name" value="ATP-synt_Fo_b"/>
    <property type="match status" value="1"/>
</dbReference>
<dbReference type="OrthoDB" id="194358at2759"/>
<evidence type="ECO:0000256" key="2">
    <source>
        <dbReference type="SAM" id="MobiDB-lite"/>
    </source>
</evidence>
<feature type="compositionally biased region" description="Basic and acidic residues" evidence="2">
    <location>
        <begin position="16"/>
        <end position="32"/>
    </location>
</feature>
<sequence>MDDSKSVRAVPAKDPASPDRDETGVNEAKNREGNTSNGFNSSPPGIARLDPMDVDEEPSNGTHASVNDGTKSDSEAETIVLPGKDGYSPSKIRKRIKHEDHSDGDETKSEGGNRSHAARGKAALDLLTQSRSVLGDKSAEPNAAATSISSLGKRKRPKNSSIKDDPAHQGNSSGLSSAPTSPAATGRASLSKPAASDSEVSKSPSPRSGPGARHQAKSVDRVISRGKNHASYSGDEEAGGRLEVRQREKSRLSTDTNSRKRTRSDSPPRGAGHRRSVSSQVSSKNTHSLSSKKKRIPAPLQSTEYHSDESSESATPHPRSSRPLRNIPAPPTGDSTISPVKLGPHKKHVNSSGQTLLARACLSGKVDGAIQRYTERPQDLNEPDHALNTPLHVASINGYTDVVKFLLEQNCTVDVTNDQKDTPLHDAIENGHVEVVRLLLDAGANPNKPNRHGDEPLDLVTEMEKGDDYDEEEANQIRLAITEAKKTNRDARRLSEDEPSMENSENRNFHEKDGPRNSPSVPAQEPHASRRGNARSIKTSDALLYQRLDVNELRKAAKEGDVNAAARVLEVHPHLNDTKSLLLATKGGHLDVVNILLGLGPNFDPDPDPDEEQATPFLTAIGRESHLSIIELFLSQDKFNPTRTFGGQTYFEIAKARAGPRWQEEEKLLKDAFERYEKSHKSSTGKLRSPKLQREADKEAKRLPRKDDHNRPHKRTISSPRAKDHETSKSSHHRSASSVTSRDGSVQAKRGPGRPRKEESTPSIVVSDPESTPLGPPKLKPQKRSESEVGLASETETATTNKPRRKLITGHEREREREEKRSRSSQGSSSTSSVSMKEKRATGESHGDRAEGRVSPSLQRPGKKATSNHHEPEPSDKISLDKERSRPTKRDDSKDRLSSIRGESPMKRPRKSETPPRSSLQEVAAGYGTGGGPLKKRKLEGDAATDTKSENPTMSSSNIRSSSVKNAPPHDAKERSGLDAKSKASHSAKKQVVAGEEGKQSTPIDTEAHNRPGKSNNHGADTGDSHPKKHKPTSTSQVEAAEKEREKENARALKRKEEEATREAEAQREKSAVREAEAKREEELRQEEARRAEAKRKEEEEEAARLKLAAEELERERNEKAEKARLAHEEAARQEELRRQNEEAEKKRIQELKEAEEQQLRTLYQEQERKKREDSDRIKAAAQERERIERAKMEEQKRLERLSKLPCLLQWFDCVENAQQFSHMFRWIDGYRYDSIRPEAIGQENGREQWMLNTHVALLLGEKDLSLTRYTAWERIPLWRDAKRALWKVCGPLYTLQGDSCGLLKKQMTPPKDPLHNFSEHNGPLFFDMDLFFVKVSEFMFIVPSFPHLRNLEMLVSYRELDTTFKHPPPTPRFMEDPDYDQNDSKQKFIPQPKIYKNGLFFKQRDVLMAKLSYQPPSDDKRVPRRELVPVAPHEPDYEKLCRKQGIIPKASHQNGITPPGSDRTKSVNGGSPLSGSALDHQHNGVIDHSASPIAEKASGSTELPSMLS</sequence>
<feature type="compositionally biased region" description="Polar residues" evidence="2">
    <location>
        <begin position="277"/>
        <end position="289"/>
    </location>
</feature>
<feature type="compositionally biased region" description="Polar residues" evidence="2">
    <location>
        <begin position="59"/>
        <end position="69"/>
    </location>
</feature>
<evidence type="ECO:0008006" key="7">
    <source>
        <dbReference type="Google" id="ProtNLM"/>
    </source>
</evidence>
<gene>
    <name evidence="5" type="ORF">HYALB_00010380</name>
</gene>
<dbReference type="InterPro" id="IPR056015">
    <property type="entry name" value="DUF7593"/>
</dbReference>
<feature type="compositionally biased region" description="Basic and acidic residues" evidence="2">
    <location>
        <begin position="1040"/>
        <end position="1144"/>
    </location>
</feature>
<feature type="repeat" description="ANK" evidence="1">
    <location>
        <begin position="386"/>
        <end position="418"/>
    </location>
</feature>
<feature type="compositionally biased region" description="Basic and acidic residues" evidence="2">
    <location>
        <begin position="836"/>
        <end position="852"/>
    </location>
</feature>
<feature type="region of interest" description="Disordered" evidence="2">
    <location>
        <begin position="1449"/>
        <end position="1509"/>
    </location>
</feature>
<evidence type="ECO:0000256" key="1">
    <source>
        <dbReference type="PROSITE-ProRule" id="PRU00023"/>
    </source>
</evidence>
<feature type="compositionally biased region" description="Polar residues" evidence="2">
    <location>
        <begin position="169"/>
        <end position="183"/>
    </location>
</feature>
<evidence type="ECO:0000259" key="3">
    <source>
        <dbReference type="Pfam" id="PF24513"/>
    </source>
</evidence>
<dbReference type="SUPFAM" id="SSF48403">
    <property type="entry name" value="Ankyrin repeat"/>
    <property type="match status" value="2"/>
</dbReference>
<feature type="compositionally biased region" description="Basic and acidic residues" evidence="2">
    <location>
        <begin position="238"/>
        <end position="252"/>
    </location>
</feature>
<feature type="compositionally biased region" description="Basic and acidic residues" evidence="2">
    <location>
        <begin position="97"/>
        <end position="113"/>
    </location>
</feature>
<feature type="compositionally biased region" description="Basic and acidic residues" evidence="2">
    <location>
        <begin position="504"/>
        <end position="515"/>
    </location>
</feature>
<dbReference type="Gene3D" id="1.25.40.20">
    <property type="entry name" value="Ankyrin repeat-containing domain"/>
    <property type="match status" value="2"/>
</dbReference>
<feature type="region of interest" description="Disordered" evidence="2">
    <location>
        <begin position="1"/>
        <end position="340"/>
    </location>
</feature>
<dbReference type="EMBL" id="CAJVRM010000137">
    <property type="protein sequence ID" value="CAG8975433.1"/>
    <property type="molecule type" value="Genomic_DNA"/>
</dbReference>
<feature type="compositionally biased region" description="Low complexity" evidence="2">
    <location>
        <begin position="824"/>
        <end position="835"/>
    </location>
</feature>
<evidence type="ECO:0000313" key="5">
    <source>
        <dbReference type="EMBL" id="CAG8975433.1"/>
    </source>
</evidence>
<dbReference type="SMART" id="SM00248">
    <property type="entry name" value="ANK"/>
    <property type="match status" value="4"/>
</dbReference>
<feature type="repeat" description="ANK" evidence="1">
    <location>
        <begin position="419"/>
        <end position="451"/>
    </location>
</feature>
<keyword evidence="6" id="KW-1185">Reference proteome</keyword>
<dbReference type="Pfam" id="PF24521">
    <property type="entry name" value="Ank_KRIT1"/>
    <property type="match status" value="1"/>
</dbReference>
<evidence type="ECO:0000259" key="4">
    <source>
        <dbReference type="Pfam" id="PF24521"/>
    </source>
</evidence>
<feature type="compositionally biased region" description="Basic and acidic residues" evidence="2">
    <location>
        <begin position="692"/>
        <end position="710"/>
    </location>
</feature>
<reference evidence="5" key="1">
    <citation type="submission" date="2021-07" db="EMBL/GenBank/DDBJ databases">
        <authorList>
            <person name="Durling M."/>
        </authorList>
    </citation>
    <scope>NUCLEOTIDE SEQUENCE</scope>
</reference>
<dbReference type="Proteomes" id="UP000701801">
    <property type="component" value="Unassembled WGS sequence"/>
</dbReference>
<dbReference type="PROSITE" id="PS50088">
    <property type="entry name" value="ANK_REPEAT"/>
    <property type="match status" value="2"/>
</dbReference>
<name>A0A9N9PUD7_9HELO</name>
<dbReference type="InterPro" id="IPR036770">
    <property type="entry name" value="Ankyrin_rpt-contain_sf"/>
</dbReference>
<feature type="region of interest" description="Disordered" evidence="2">
    <location>
        <begin position="1367"/>
        <end position="1386"/>
    </location>
</feature>
<evidence type="ECO:0000313" key="6">
    <source>
        <dbReference type="Proteomes" id="UP000701801"/>
    </source>
</evidence>
<dbReference type="PANTHER" id="PTHR24149:SF14">
    <property type="entry name" value="ANKYRIN REPEAT DOMAIN 12"/>
    <property type="match status" value="1"/>
</dbReference>
<dbReference type="Pfam" id="PF24513">
    <property type="entry name" value="DUF7593"/>
    <property type="match status" value="1"/>
</dbReference>
<protein>
    <recommendedName>
        <fullName evidence="7">Ankyrin repeat protein</fullName>
    </recommendedName>
</protein>
<feature type="compositionally biased region" description="Basic and acidic residues" evidence="2">
    <location>
        <begin position="968"/>
        <end position="982"/>
    </location>
</feature>
<feature type="compositionally biased region" description="Basic and acidic residues" evidence="2">
    <location>
        <begin position="868"/>
        <end position="898"/>
    </location>
</feature>
<organism evidence="5 6">
    <name type="scientific">Hymenoscyphus albidus</name>
    <dbReference type="NCBI Taxonomy" id="595503"/>
    <lineage>
        <taxon>Eukaryota</taxon>
        <taxon>Fungi</taxon>
        <taxon>Dikarya</taxon>
        <taxon>Ascomycota</taxon>
        <taxon>Pezizomycotina</taxon>
        <taxon>Leotiomycetes</taxon>
        <taxon>Helotiales</taxon>
        <taxon>Helotiaceae</taxon>
        <taxon>Hymenoscyphus</taxon>
    </lineage>
</organism>
<feature type="compositionally biased region" description="Basic and acidic residues" evidence="2">
    <location>
        <begin position="809"/>
        <end position="822"/>
    </location>
</feature>
<feature type="domain" description="KRIT1 ARM-repeats" evidence="4">
    <location>
        <begin position="533"/>
        <end position="678"/>
    </location>
</feature>
<proteinExistence type="predicted"/>
<dbReference type="InterPro" id="IPR056485">
    <property type="entry name" value="ARM_KRIT1"/>
</dbReference>
<dbReference type="Pfam" id="PF12796">
    <property type="entry name" value="Ank_2"/>
    <property type="match status" value="1"/>
</dbReference>
<keyword evidence="1" id="KW-0040">ANK repeat</keyword>
<feature type="domain" description="DUF7593" evidence="3">
    <location>
        <begin position="1201"/>
        <end position="1348"/>
    </location>
</feature>
<dbReference type="GO" id="GO:0005654">
    <property type="term" value="C:nucleoplasm"/>
    <property type="evidence" value="ECO:0007669"/>
    <property type="project" value="TreeGrafter"/>
</dbReference>
<dbReference type="InterPro" id="IPR002110">
    <property type="entry name" value="Ankyrin_rpt"/>
</dbReference>
<comment type="caution">
    <text evidence="5">The sequence shown here is derived from an EMBL/GenBank/DDBJ whole genome shotgun (WGS) entry which is preliminary data.</text>
</comment>
<accession>A0A9N9PUD7</accession>
<feature type="region of interest" description="Disordered" evidence="2">
    <location>
        <begin position="677"/>
        <end position="1144"/>
    </location>
</feature>
<dbReference type="InterPro" id="IPR053210">
    <property type="entry name" value="ANKRD12"/>
</dbReference>
<dbReference type="PANTHER" id="PTHR24149">
    <property type="entry name" value="ANKYRIN REPEAT DOMAIN-CONTAINING PROTEIN 12"/>
    <property type="match status" value="1"/>
</dbReference>
<feature type="compositionally biased region" description="Basic and acidic residues" evidence="2">
    <location>
        <begin position="939"/>
        <end position="949"/>
    </location>
</feature>